<dbReference type="AlphaFoldDB" id="A0A6M7WNC8"/>
<reference evidence="1 2" key="1">
    <citation type="submission" date="2018-10" db="EMBL/GenBank/DDBJ databases">
        <authorList>
            <person name="Perry B.J."/>
            <person name="Sullivan J.T."/>
            <person name="Murphy R.J.T."/>
            <person name="Ramsay J.P."/>
            <person name="Ronson C.W."/>
        </authorList>
    </citation>
    <scope>NUCLEOTIDE SEQUENCE [LARGE SCALE GENOMIC DNA]</scope>
    <source>
        <strain evidence="1 2">R88b</strain>
    </source>
</reference>
<proteinExistence type="predicted"/>
<evidence type="ECO:0008006" key="3">
    <source>
        <dbReference type="Google" id="ProtNLM"/>
    </source>
</evidence>
<gene>
    <name evidence="1" type="ORF">EB235_13440</name>
</gene>
<dbReference type="Proteomes" id="UP000503017">
    <property type="component" value="Chromosome"/>
</dbReference>
<evidence type="ECO:0000313" key="1">
    <source>
        <dbReference type="EMBL" id="QKD02383.1"/>
    </source>
</evidence>
<accession>A0A6M7WNC8</accession>
<sequence>MDGKKSRKSLLDFLDYLAKKGLMNKATANARKAAANNVLSILDENEADDVTVVDIDQLFVRFANLQGSKYKPESLNVYKGRLKAAIVDFKNYQNNPMTFRPAVQFNGRKAAERPKTGGQGEVGPPDPPVFRPVASVSGPPPASVSVLPIPIRPDLVVQIQGLPYDLTAAEASKIANVIRAMASTE</sequence>
<name>A0A6M7WNC8_RHILI</name>
<dbReference type="EMBL" id="CP033367">
    <property type="protein sequence ID" value="QKD02383.1"/>
    <property type="molecule type" value="Genomic_DNA"/>
</dbReference>
<organism evidence="1 2">
    <name type="scientific">Mesorhizobium loti R88b</name>
    <dbReference type="NCBI Taxonomy" id="935548"/>
    <lineage>
        <taxon>Bacteria</taxon>
        <taxon>Pseudomonadati</taxon>
        <taxon>Pseudomonadota</taxon>
        <taxon>Alphaproteobacteria</taxon>
        <taxon>Hyphomicrobiales</taxon>
        <taxon>Phyllobacteriaceae</taxon>
        <taxon>Mesorhizobium</taxon>
    </lineage>
</organism>
<evidence type="ECO:0000313" key="2">
    <source>
        <dbReference type="Proteomes" id="UP000503017"/>
    </source>
</evidence>
<protein>
    <recommendedName>
        <fullName evidence="3">Core-binding (CB) domain-containing protein</fullName>
    </recommendedName>
</protein>
<dbReference type="RefSeq" id="WP_155256403.1">
    <property type="nucleotide sequence ID" value="NZ_CP033367.1"/>
</dbReference>